<dbReference type="InterPro" id="IPR003311">
    <property type="entry name" value="AUX_IAA"/>
</dbReference>
<comment type="subcellular location">
    <subcellularLocation>
        <location evidence="1 10">Nucleus</location>
    </subcellularLocation>
</comment>
<keyword evidence="7 10" id="KW-0539">Nucleus</keyword>
<dbReference type="Proteomes" id="UP000265566">
    <property type="component" value="Chromosome 3"/>
</dbReference>
<dbReference type="PANTHER" id="PTHR31734:SF44">
    <property type="entry name" value="AUXIN-RESPONSIVE PROTEIN"/>
    <property type="match status" value="1"/>
</dbReference>
<evidence type="ECO:0000256" key="6">
    <source>
        <dbReference type="ARBA" id="ARBA00023163"/>
    </source>
</evidence>
<dbReference type="Gene3D" id="3.10.20.90">
    <property type="entry name" value="Phosphatidylinositol 3-kinase Catalytic Subunit, Chain A, domain 1"/>
    <property type="match status" value="1"/>
</dbReference>
<name>G7JAI5_MEDTR</name>
<reference evidence="14" key="4">
    <citation type="journal article" date="2018" name="Nat. Plants">
        <title>Whole-genome landscape of Medicago truncatula symbiotic genes.</title>
        <authorList>
            <person name="Pecrix Y."/>
            <person name="Gamas P."/>
            <person name="Carrere S."/>
        </authorList>
    </citation>
    <scope>NUCLEOTIDE SEQUENCE</scope>
    <source>
        <tissue evidence="14">Leaves</tissue>
    </source>
</reference>
<keyword evidence="5 10" id="KW-0805">Transcription regulation</keyword>
<dbReference type="PANTHER" id="PTHR31734">
    <property type="entry name" value="AUXIN-RESPONSIVE PROTEIN IAA17"/>
    <property type="match status" value="1"/>
</dbReference>
<evidence type="ECO:0000313" key="14">
    <source>
        <dbReference type="EMBL" id="RHN70627.1"/>
    </source>
</evidence>
<evidence type="ECO:0000256" key="11">
    <source>
        <dbReference type="SAM" id="MobiDB-lite"/>
    </source>
</evidence>
<dbReference type="Pfam" id="PF02309">
    <property type="entry name" value="AUX_IAA"/>
    <property type="match status" value="2"/>
</dbReference>
<evidence type="ECO:0000256" key="1">
    <source>
        <dbReference type="ARBA" id="ARBA00004123"/>
    </source>
</evidence>
<protein>
    <recommendedName>
        <fullName evidence="10">Auxin-induced protein</fullName>
    </recommendedName>
</protein>
<dbReference type="HOGENOM" id="CLU_049393_4_0_1"/>
<dbReference type="EnsemblPlants" id="AES73624">
    <property type="protein sequence ID" value="AES73624"/>
    <property type="gene ID" value="MTR_3g106850"/>
</dbReference>
<sequence length="213" mass="24726">MELQSGLALPIHSSIEGFDPYNSDLNNHIRGSENIKYVKNKRSFDESFGDFSKPLPLLVWSGQPNEEDGRSEKKNRSIHTSNNEGENHLVGWPPIKSWRKKEFHDQQLPEHIRKANENQNRRSKPLYVKVNMEGVGMGRQINLRLYNSYQTLKDSLISMFVKCQNFEETGANYTLTFQNKQGEWKLTSHITWQSFIGTVRRLAILRNGECETI</sequence>
<evidence type="ECO:0000313" key="15">
    <source>
        <dbReference type="EnsemblPlants" id="AES73624"/>
    </source>
</evidence>
<dbReference type="Proteomes" id="UP000002051">
    <property type="component" value="Chromosome 3"/>
</dbReference>
<dbReference type="EMBL" id="PSQE01000003">
    <property type="protein sequence ID" value="RHN70627.1"/>
    <property type="molecule type" value="Genomic_DNA"/>
</dbReference>
<proteinExistence type="inferred from homology"/>
<dbReference type="GO" id="GO:0006355">
    <property type="term" value="P:regulation of DNA-templated transcription"/>
    <property type="evidence" value="ECO:0007669"/>
    <property type="project" value="InterPro"/>
</dbReference>
<dbReference type="KEGG" id="mtr:11435437"/>
<reference evidence="15" key="3">
    <citation type="submission" date="2015-04" db="UniProtKB">
        <authorList>
            <consortium name="EnsemblPlants"/>
        </authorList>
    </citation>
    <scope>IDENTIFICATION</scope>
    <source>
        <strain evidence="15">cv. Jemalong A17</strain>
    </source>
</reference>
<organism evidence="13 16">
    <name type="scientific">Medicago truncatula</name>
    <name type="common">Barrel medic</name>
    <name type="synonym">Medicago tribuloides</name>
    <dbReference type="NCBI Taxonomy" id="3880"/>
    <lineage>
        <taxon>Eukaryota</taxon>
        <taxon>Viridiplantae</taxon>
        <taxon>Streptophyta</taxon>
        <taxon>Embryophyta</taxon>
        <taxon>Tracheophyta</taxon>
        <taxon>Spermatophyta</taxon>
        <taxon>Magnoliopsida</taxon>
        <taxon>eudicotyledons</taxon>
        <taxon>Gunneridae</taxon>
        <taxon>Pentapetalae</taxon>
        <taxon>rosids</taxon>
        <taxon>fabids</taxon>
        <taxon>Fabales</taxon>
        <taxon>Fabaceae</taxon>
        <taxon>Papilionoideae</taxon>
        <taxon>50 kb inversion clade</taxon>
        <taxon>NPAAA clade</taxon>
        <taxon>Hologalegina</taxon>
        <taxon>IRL clade</taxon>
        <taxon>Trifolieae</taxon>
        <taxon>Medicago</taxon>
    </lineage>
</organism>
<evidence type="ECO:0000256" key="8">
    <source>
        <dbReference type="ARBA" id="ARBA00023294"/>
    </source>
</evidence>
<evidence type="ECO:0000256" key="9">
    <source>
        <dbReference type="ARBA" id="ARBA00025283"/>
    </source>
</evidence>
<evidence type="ECO:0000256" key="5">
    <source>
        <dbReference type="ARBA" id="ARBA00023015"/>
    </source>
</evidence>
<gene>
    <name evidence="15" type="primary">11435437</name>
    <name evidence="13" type="ordered locus">MTR_3g106850</name>
    <name evidence="14" type="ORF">MtrunA17_Chr3g0137601</name>
</gene>
<dbReference type="EMBL" id="CM001219">
    <property type="protein sequence ID" value="AES73624.1"/>
    <property type="molecule type" value="Genomic_DNA"/>
</dbReference>
<comment type="subunit">
    <text evidence="3 10">Homodimers and heterodimers.</text>
</comment>
<evidence type="ECO:0000256" key="10">
    <source>
        <dbReference type="RuleBase" id="RU004549"/>
    </source>
</evidence>
<feature type="domain" description="PB1" evidence="12">
    <location>
        <begin position="125"/>
        <end position="212"/>
    </location>
</feature>
<dbReference type="eggNOG" id="ENOG502S29N">
    <property type="taxonomic scope" value="Eukaryota"/>
</dbReference>
<dbReference type="GO" id="GO:0005634">
    <property type="term" value="C:nucleus"/>
    <property type="evidence" value="ECO:0007669"/>
    <property type="project" value="UniProtKB-SubCell"/>
</dbReference>
<comment type="similarity">
    <text evidence="2 10">Belongs to the Aux/IAA family.</text>
</comment>
<reference evidence="13 16" key="2">
    <citation type="journal article" date="2014" name="BMC Genomics">
        <title>An improved genome release (version Mt4.0) for the model legume Medicago truncatula.</title>
        <authorList>
            <person name="Tang H."/>
            <person name="Krishnakumar V."/>
            <person name="Bidwell S."/>
            <person name="Rosen B."/>
            <person name="Chan A."/>
            <person name="Zhou S."/>
            <person name="Gentzbittel L."/>
            <person name="Childs K.L."/>
            <person name="Yandell M."/>
            <person name="Gundlach H."/>
            <person name="Mayer K.F."/>
            <person name="Schwartz D.C."/>
            <person name="Town C.D."/>
        </authorList>
    </citation>
    <scope>GENOME REANNOTATION</scope>
    <source>
        <strain evidence="15 16">cv. Jemalong A17</strain>
    </source>
</reference>
<keyword evidence="8 10" id="KW-0927">Auxin signaling pathway</keyword>
<evidence type="ECO:0000313" key="13">
    <source>
        <dbReference type="EMBL" id="AES73624.1"/>
    </source>
</evidence>
<dbReference type="Gramene" id="rna19231">
    <property type="protein sequence ID" value="RHN70627.1"/>
    <property type="gene ID" value="gene19231"/>
</dbReference>
<reference evidence="13 16" key="1">
    <citation type="journal article" date="2011" name="Nature">
        <title>The Medicago genome provides insight into the evolution of rhizobial symbioses.</title>
        <authorList>
            <person name="Young N.D."/>
            <person name="Debelle F."/>
            <person name="Oldroyd G.E."/>
            <person name="Geurts R."/>
            <person name="Cannon S.B."/>
            <person name="Udvardi M.K."/>
            <person name="Benedito V.A."/>
            <person name="Mayer K.F."/>
            <person name="Gouzy J."/>
            <person name="Schoof H."/>
            <person name="Van de Peer Y."/>
            <person name="Proost S."/>
            <person name="Cook D.R."/>
            <person name="Meyers B.C."/>
            <person name="Spannagl M."/>
            <person name="Cheung F."/>
            <person name="De Mita S."/>
            <person name="Krishnakumar V."/>
            <person name="Gundlach H."/>
            <person name="Zhou S."/>
            <person name="Mudge J."/>
            <person name="Bharti A.K."/>
            <person name="Murray J.D."/>
            <person name="Naoumkina M.A."/>
            <person name="Rosen B."/>
            <person name="Silverstein K.A."/>
            <person name="Tang H."/>
            <person name="Rombauts S."/>
            <person name="Zhao P.X."/>
            <person name="Zhou P."/>
            <person name="Barbe V."/>
            <person name="Bardou P."/>
            <person name="Bechner M."/>
            <person name="Bellec A."/>
            <person name="Berger A."/>
            <person name="Berges H."/>
            <person name="Bidwell S."/>
            <person name="Bisseling T."/>
            <person name="Choisne N."/>
            <person name="Couloux A."/>
            <person name="Denny R."/>
            <person name="Deshpande S."/>
            <person name="Dai X."/>
            <person name="Doyle J.J."/>
            <person name="Dudez A.M."/>
            <person name="Farmer A.D."/>
            <person name="Fouteau S."/>
            <person name="Franken C."/>
            <person name="Gibelin C."/>
            <person name="Gish J."/>
            <person name="Goldstein S."/>
            <person name="Gonzalez A.J."/>
            <person name="Green P.J."/>
            <person name="Hallab A."/>
            <person name="Hartog M."/>
            <person name="Hua A."/>
            <person name="Humphray S.J."/>
            <person name="Jeong D.H."/>
            <person name="Jing Y."/>
            <person name="Jocker A."/>
            <person name="Kenton S.M."/>
            <person name="Kim D.J."/>
            <person name="Klee K."/>
            <person name="Lai H."/>
            <person name="Lang C."/>
            <person name="Lin S."/>
            <person name="Macmil S.L."/>
            <person name="Magdelenat G."/>
            <person name="Matthews L."/>
            <person name="McCorrison J."/>
            <person name="Monaghan E.L."/>
            <person name="Mun J.H."/>
            <person name="Najar F.Z."/>
            <person name="Nicholson C."/>
            <person name="Noirot C."/>
            <person name="O'Bleness M."/>
            <person name="Paule C.R."/>
            <person name="Poulain J."/>
            <person name="Prion F."/>
            <person name="Qin B."/>
            <person name="Qu C."/>
            <person name="Retzel E.F."/>
            <person name="Riddle C."/>
            <person name="Sallet E."/>
            <person name="Samain S."/>
            <person name="Samson N."/>
            <person name="Sanders I."/>
            <person name="Saurat O."/>
            <person name="Scarpelli C."/>
            <person name="Schiex T."/>
            <person name="Segurens B."/>
            <person name="Severin A.J."/>
            <person name="Sherrier D.J."/>
            <person name="Shi R."/>
            <person name="Sims S."/>
            <person name="Singer S.R."/>
            <person name="Sinharoy S."/>
            <person name="Sterck L."/>
            <person name="Viollet A."/>
            <person name="Wang B.B."/>
            <person name="Wang K."/>
            <person name="Wang M."/>
            <person name="Wang X."/>
            <person name="Warfsmann J."/>
            <person name="Weissenbach J."/>
            <person name="White D.D."/>
            <person name="White J.D."/>
            <person name="Wiley G.B."/>
            <person name="Wincker P."/>
            <person name="Xing Y."/>
            <person name="Yang L."/>
            <person name="Yao Z."/>
            <person name="Ying F."/>
            <person name="Zhai J."/>
            <person name="Zhou L."/>
            <person name="Zuber A."/>
            <person name="Denarie J."/>
            <person name="Dixon R.A."/>
            <person name="May G.D."/>
            <person name="Schwartz D.C."/>
            <person name="Rogers J."/>
            <person name="Quetier F."/>
            <person name="Town C.D."/>
            <person name="Roe B.A."/>
        </authorList>
    </citation>
    <scope>NUCLEOTIDE SEQUENCE [LARGE SCALE GENOMIC DNA]</scope>
    <source>
        <strain evidence="13">A17</strain>
        <strain evidence="15 16">cv. Jemalong A17</strain>
    </source>
</reference>
<dbReference type="OrthoDB" id="778717at2759"/>
<dbReference type="OMA" id="TMFTKDK"/>
<evidence type="ECO:0000256" key="7">
    <source>
        <dbReference type="ARBA" id="ARBA00023242"/>
    </source>
</evidence>
<comment type="function">
    <text evidence="9">Aux/IAA proteins are short-lived transcriptional factors that function as repressors of early auxin response genes at low auxin concentrations. Repression is thought to result from the interaction with auxin response factors (ARFs), proteins that bind to the auxin-responsive promoter element (AuxRE). Formation of heterodimers with ARF proteins may alter their ability to modulate early auxin response genes expression.</text>
</comment>
<evidence type="ECO:0000256" key="2">
    <source>
        <dbReference type="ARBA" id="ARBA00006728"/>
    </source>
</evidence>
<keyword evidence="6 10" id="KW-0804">Transcription</keyword>
<dbReference type="GO" id="GO:0009734">
    <property type="term" value="P:auxin-activated signaling pathway"/>
    <property type="evidence" value="ECO:0007669"/>
    <property type="project" value="UniProtKB-UniRule"/>
</dbReference>
<dbReference type="InterPro" id="IPR053793">
    <property type="entry name" value="PB1-like"/>
</dbReference>
<dbReference type="STRING" id="3880.G7JAI5"/>
<dbReference type="SUPFAM" id="SSF54277">
    <property type="entry name" value="CAD &amp; PB1 domains"/>
    <property type="match status" value="1"/>
</dbReference>
<evidence type="ECO:0000256" key="4">
    <source>
        <dbReference type="ARBA" id="ARBA00022491"/>
    </source>
</evidence>
<dbReference type="PROSITE" id="PS51745">
    <property type="entry name" value="PB1"/>
    <property type="match status" value="1"/>
</dbReference>
<evidence type="ECO:0000259" key="12">
    <source>
        <dbReference type="PROSITE" id="PS51745"/>
    </source>
</evidence>
<evidence type="ECO:0000256" key="3">
    <source>
        <dbReference type="ARBA" id="ARBA00011726"/>
    </source>
</evidence>
<feature type="region of interest" description="Disordered" evidence="11">
    <location>
        <begin position="59"/>
        <end position="91"/>
    </location>
</feature>
<dbReference type="InterPro" id="IPR033389">
    <property type="entry name" value="AUX/IAA_dom"/>
</dbReference>
<evidence type="ECO:0000313" key="16">
    <source>
        <dbReference type="Proteomes" id="UP000002051"/>
    </source>
</evidence>
<keyword evidence="4 10" id="KW-0678">Repressor</keyword>
<dbReference type="PaxDb" id="3880-AES73624"/>
<dbReference type="AlphaFoldDB" id="G7JAI5"/>
<accession>G7JAI5</accession>
<keyword evidence="16" id="KW-1185">Reference proteome</keyword>